<protein>
    <recommendedName>
        <fullName evidence="4">GerMN domain-containing protein</fullName>
    </recommendedName>
</protein>
<name>A0ABX5XLD3_9BACT</name>
<evidence type="ECO:0000313" key="2">
    <source>
        <dbReference type="EMBL" id="QDV82793.1"/>
    </source>
</evidence>
<accession>A0ABX5XLD3</accession>
<sequence>MKPDPSGSAGPRPRAAAPNDAKKKKQLALVAFLLTVLLIALVCSSSDTSPTGDGATSVKTSLVSLKPPSERNQESDQDELMEHLVTAVVLPALSYDEITATDLFRGAAIEVVQTTPEPTSPQAESQSTVEYTLGAVYGAYDGTDRKALIDGQIVRSGEKLETGVVVLQVSDEGVEVAP</sequence>
<proteinExistence type="predicted"/>
<dbReference type="Proteomes" id="UP000318081">
    <property type="component" value="Chromosome"/>
</dbReference>
<evidence type="ECO:0008006" key="4">
    <source>
        <dbReference type="Google" id="ProtNLM"/>
    </source>
</evidence>
<organism evidence="2 3">
    <name type="scientific">Stieleria magnilauensis</name>
    <dbReference type="NCBI Taxonomy" id="2527963"/>
    <lineage>
        <taxon>Bacteria</taxon>
        <taxon>Pseudomonadati</taxon>
        <taxon>Planctomycetota</taxon>
        <taxon>Planctomycetia</taxon>
        <taxon>Pirellulales</taxon>
        <taxon>Pirellulaceae</taxon>
        <taxon>Stieleria</taxon>
    </lineage>
</organism>
<feature type="region of interest" description="Disordered" evidence="1">
    <location>
        <begin position="47"/>
        <end position="77"/>
    </location>
</feature>
<keyword evidence="3" id="KW-1185">Reference proteome</keyword>
<reference evidence="2 3" key="1">
    <citation type="submission" date="2019-02" db="EMBL/GenBank/DDBJ databases">
        <title>Deep-cultivation of Planctomycetes and their phenomic and genomic characterization uncovers novel biology.</title>
        <authorList>
            <person name="Wiegand S."/>
            <person name="Jogler M."/>
            <person name="Boedeker C."/>
            <person name="Pinto D."/>
            <person name="Vollmers J."/>
            <person name="Rivas-Marin E."/>
            <person name="Kohn T."/>
            <person name="Peeters S.H."/>
            <person name="Heuer A."/>
            <person name="Rast P."/>
            <person name="Oberbeckmann S."/>
            <person name="Bunk B."/>
            <person name="Jeske O."/>
            <person name="Meyerdierks A."/>
            <person name="Storesund J.E."/>
            <person name="Kallscheuer N."/>
            <person name="Luecker S."/>
            <person name="Lage O.M."/>
            <person name="Pohl T."/>
            <person name="Merkel B.J."/>
            <person name="Hornburger P."/>
            <person name="Mueller R.-W."/>
            <person name="Bruemmer F."/>
            <person name="Labrenz M."/>
            <person name="Spormann A.M."/>
            <person name="Op den Camp H."/>
            <person name="Overmann J."/>
            <person name="Amann R."/>
            <person name="Jetten M.S.M."/>
            <person name="Mascher T."/>
            <person name="Medema M.H."/>
            <person name="Devos D.P."/>
            <person name="Kaster A.-K."/>
            <person name="Ovreas L."/>
            <person name="Rohde M."/>
            <person name="Galperin M.Y."/>
            <person name="Jogler C."/>
        </authorList>
    </citation>
    <scope>NUCLEOTIDE SEQUENCE [LARGE SCALE GENOMIC DNA]</scope>
    <source>
        <strain evidence="2 3">TBK1r</strain>
    </source>
</reference>
<feature type="compositionally biased region" description="Low complexity" evidence="1">
    <location>
        <begin position="1"/>
        <end position="18"/>
    </location>
</feature>
<dbReference type="EMBL" id="CP036432">
    <property type="protein sequence ID" value="QDV82793.1"/>
    <property type="molecule type" value="Genomic_DNA"/>
</dbReference>
<gene>
    <name evidence="2" type="ORF">TBK1r_17250</name>
</gene>
<feature type="region of interest" description="Disordered" evidence="1">
    <location>
        <begin position="1"/>
        <end position="21"/>
    </location>
</feature>
<dbReference type="RefSeq" id="WP_145208855.1">
    <property type="nucleotide sequence ID" value="NZ_CP036432.1"/>
</dbReference>
<evidence type="ECO:0000256" key="1">
    <source>
        <dbReference type="SAM" id="MobiDB-lite"/>
    </source>
</evidence>
<evidence type="ECO:0000313" key="3">
    <source>
        <dbReference type="Proteomes" id="UP000318081"/>
    </source>
</evidence>